<dbReference type="InterPro" id="IPR045159">
    <property type="entry name" value="DCAF7-like"/>
</dbReference>
<feature type="repeat" description="WD" evidence="3">
    <location>
        <begin position="188"/>
        <end position="229"/>
    </location>
</feature>
<dbReference type="PANTHER" id="PTHR19919">
    <property type="entry name" value="WD REPEAT CONTAINING PROTEIN"/>
    <property type="match status" value="1"/>
</dbReference>
<evidence type="ECO:0000256" key="2">
    <source>
        <dbReference type="ARBA" id="ARBA00022737"/>
    </source>
</evidence>
<keyword evidence="2" id="KW-0677">Repeat</keyword>
<dbReference type="EMBL" id="MCGO01000044">
    <property type="protein sequence ID" value="ORY38416.1"/>
    <property type="molecule type" value="Genomic_DNA"/>
</dbReference>
<evidence type="ECO:0000256" key="1">
    <source>
        <dbReference type="ARBA" id="ARBA00022574"/>
    </source>
</evidence>
<evidence type="ECO:0000313" key="6">
    <source>
        <dbReference type="Proteomes" id="UP000193642"/>
    </source>
</evidence>
<dbReference type="PROSITE" id="PS50294">
    <property type="entry name" value="WD_REPEATS_REGION"/>
    <property type="match status" value="2"/>
</dbReference>
<proteinExistence type="predicted"/>
<keyword evidence="6" id="KW-1185">Reference proteome</keyword>
<dbReference type="SUPFAM" id="SSF50978">
    <property type="entry name" value="WD40 repeat-like"/>
    <property type="match status" value="1"/>
</dbReference>
<dbReference type="OrthoDB" id="1284551at2759"/>
<protein>
    <submittedName>
        <fullName evidence="5">WD40 repeat-like protein</fullName>
    </submittedName>
</protein>
<feature type="compositionally biased region" description="Low complexity" evidence="4">
    <location>
        <begin position="135"/>
        <end position="145"/>
    </location>
</feature>
<sequence>MSERGKRTSRHTYVHRAGFTVYGLAWAQQRDAFRLCLSSFIEGPRNKMQVVERDAQRDSLVVVAEADVAFPATKLLWAPMATGSSNLLAASSDFLRLYALADPPAPVTNSNGSFIGNTQQPQLRSLELRATLKPASARRQQQQQSKTSPPPLTAFDWNEADPSMCVTSSIDTTCTVWDVNRLEQKTQLIAHDKAVYDVAFSREPNSFASVGADGSVRMFDLRSLEHSTILYDTPPQLTPASTTTTTQTMENPPLLRISWNKLDSNYLATFQMDSKKVVILDVRVPSIPVTELYGHQAGVNAIAWAPHSSAHICTVADDSFALVWDIGNVAQKRTMSEPLLTYRAGEAINNLSWTPGIPEWIGVAVGDTIQALKV</sequence>
<evidence type="ECO:0000256" key="3">
    <source>
        <dbReference type="PROSITE-ProRule" id="PRU00221"/>
    </source>
</evidence>
<dbReference type="PROSITE" id="PS50082">
    <property type="entry name" value="WD_REPEATS_2"/>
    <property type="match status" value="2"/>
</dbReference>
<dbReference type="InterPro" id="IPR036322">
    <property type="entry name" value="WD40_repeat_dom_sf"/>
</dbReference>
<feature type="repeat" description="WD" evidence="3">
    <location>
        <begin position="292"/>
        <end position="334"/>
    </location>
</feature>
<dbReference type="InterPro" id="IPR001680">
    <property type="entry name" value="WD40_rpt"/>
</dbReference>
<comment type="caution">
    <text evidence="5">The sequence shown here is derived from an EMBL/GenBank/DDBJ whole genome shotgun (WGS) entry which is preliminary data.</text>
</comment>
<dbReference type="Proteomes" id="UP000193642">
    <property type="component" value="Unassembled WGS sequence"/>
</dbReference>
<dbReference type="AlphaFoldDB" id="A0A1Y2BUJ5"/>
<organism evidence="5 6">
    <name type="scientific">Rhizoclosmatium globosum</name>
    <dbReference type="NCBI Taxonomy" id="329046"/>
    <lineage>
        <taxon>Eukaryota</taxon>
        <taxon>Fungi</taxon>
        <taxon>Fungi incertae sedis</taxon>
        <taxon>Chytridiomycota</taxon>
        <taxon>Chytridiomycota incertae sedis</taxon>
        <taxon>Chytridiomycetes</taxon>
        <taxon>Chytridiales</taxon>
        <taxon>Chytriomycetaceae</taxon>
        <taxon>Rhizoclosmatium</taxon>
    </lineage>
</organism>
<keyword evidence="1 3" id="KW-0853">WD repeat</keyword>
<name>A0A1Y2BUJ5_9FUNG</name>
<dbReference type="InterPro" id="IPR019775">
    <property type="entry name" value="WD40_repeat_CS"/>
</dbReference>
<dbReference type="PROSITE" id="PS00678">
    <property type="entry name" value="WD_REPEATS_1"/>
    <property type="match status" value="1"/>
</dbReference>
<gene>
    <name evidence="5" type="ORF">BCR33DRAFT_720783</name>
</gene>
<dbReference type="Pfam" id="PF00400">
    <property type="entry name" value="WD40"/>
    <property type="match status" value="2"/>
</dbReference>
<dbReference type="STRING" id="329046.A0A1Y2BUJ5"/>
<evidence type="ECO:0000313" key="5">
    <source>
        <dbReference type="EMBL" id="ORY38416.1"/>
    </source>
</evidence>
<dbReference type="InterPro" id="IPR015943">
    <property type="entry name" value="WD40/YVTN_repeat-like_dom_sf"/>
</dbReference>
<accession>A0A1Y2BUJ5</accession>
<dbReference type="Gene3D" id="2.130.10.10">
    <property type="entry name" value="YVTN repeat-like/Quinoprotein amine dehydrogenase"/>
    <property type="match status" value="1"/>
</dbReference>
<dbReference type="SMART" id="SM00320">
    <property type="entry name" value="WD40"/>
    <property type="match status" value="3"/>
</dbReference>
<feature type="region of interest" description="Disordered" evidence="4">
    <location>
        <begin position="133"/>
        <end position="152"/>
    </location>
</feature>
<evidence type="ECO:0000256" key="4">
    <source>
        <dbReference type="SAM" id="MobiDB-lite"/>
    </source>
</evidence>
<reference evidence="5 6" key="1">
    <citation type="submission" date="2016-07" db="EMBL/GenBank/DDBJ databases">
        <title>Pervasive Adenine N6-methylation of Active Genes in Fungi.</title>
        <authorList>
            <consortium name="DOE Joint Genome Institute"/>
            <person name="Mondo S.J."/>
            <person name="Dannebaum R.O."/>
            <person name="Kuo R.C."/>
            <person name="Labutti K."/>
            <person name="Haridas S."/>
            <person name="Kuo A."/>
            <person name="Salamov A."/>
            <person name="Ahrendt S.R."/>
            <person name="Lipzen A."/>
            <person name="Sullivan W."/>
            <person name="Andreopoulos W.B."/>
            <person name="Clum A."/>
            <person name="Lindquist E."/>
            <person name="Daum C."/>
            <person name="Ramamoorthy G.K."/>
            <person name="Gryganskyi A."/>
            <person name="Culley D."/>
            <person name="Magnuson J.K."/>
            <person name="James T.Y."/>
            <person name="O'Malley M.A."/>
            <person name="Stajich J.E."/>
            <person name="Spatafora J.W."/>
            <person name="Visel A."/>
            <person name="Grigoriev I.V."/>
        </authorList>
    </citation>
    <scope>NUCLEOTIDE SEQUENCE [LARGE SCALE GENOMIC DNA]</scope>
    <source>
        <strain evidence="5 6">JEL800</strain>
    </source>
</reference>